<feature type="transmembrane region" description="Helical" evidence="2">
    <location>
        <begin position="90"/>
        <end position="111"/>
    </location>
</feature>
<dbReference type="InterPro" id="IPR025403">
    <property type="entry name" value="TgpA-like_C"/>
</dbReference>
<reference evidence="4 5" key="1">
    <citation type="submission" date="2019-07" db="EMBL/GenBank/DDBJ databases">
        <title>Whole genome shotgun sequence of Cellulomonas soli NBRC 109434.</title>
        <authorList>
            <person name="Hosoyama A."/>
            <person name="Uohara A."/>
            <person name="Ohji S."/>
            <person name="Ichikawa N."/>
        </authorList>
    </citation>
    <scope>NUCLEOTIDE SEQUENCE [LARGE SCALE GENOMIC DNA]</scope>
    <source>
        <strain evidence="4 5">NBRC 109434</strain>
    </source>
</reference>
<evidence type="ECO:0000256" key="2">
    <source>
        <dbReference type="SAM" id="Phobius"/>
    </source>
</evidence>
<evidence type="ECO:0000313" key="4">
    <source>
        <dbReference type="EMBL" id="GEP70843.1"/>
    </source>
</evidence>
<evidence type="ECO:0000256" key="1">
    <source>
        <dbReference type="SAM" id="MobiDB-lite"/>
    </source>
</evidence>
<comment type="caution">
    <text evidence="4">The sequence shown here is derived from an EMBL/GenBank/DDBJ whole genome shotgun (WGS) entry which is preliminary data.</text>
</comment>
<feature type="region of interest" description="Disordered" evidence="1">
    <location>
        <begin position="1"/>
        <end position="24"/>
    </location>
</feature>
<protein>
    <recommendedName>
        <fullName evidence="3">Protein-glutamine gamma-glutamyltransferase-like C-terminal domain-containing protein</fullName>
    </recommendedName>
</protein>
<keyword evidence="2" id="KW-0472">Membrane</keyword>
<evidence type="ECO:0000259" key="3">
    <source>
        <dbReference type="Pfam" id="PF13559"/>
    </source>
</evidence>
<dbReference type="AlphaFoldDB" id="A0A512PI33"/>
<keyword evidence="2" id="KW-0812">Transmembrane</keyword>
<organism evidence="4 5">
    <name type="scientific">Cellulomonas soli</name>
    <dbReference type="NCBI Taxonomy" id="931535"/>
    <lineage>
        <taxon>Bacteria</taxon>
        <taxon>Bacillati</taxon>
        <taxon>Actinomycetota</taxon>
        <taxon>Actinomycetes</taxon>
        <taxon>Micrococcales</taxon>
        <taxon>Cellulomonadaceae</taxon>
        <taxon>Cellulomonas</taxon>
    </lineage>
</organism>
<keyword evidence="5" id="KW-1185">Reference proteome</keyword>
<sequence>MTSTSVSDPARSAPSRPAPGRPLPTRGGVPVLAALVALVVLAAGLAGPWRIGVRDVDVEIPRVQMTAGTPPPVVEEDPPPPSDLGEPPVGIGWITVLVTVMAALLLVYLLLRVARRLRQSDRTADEEDDELDAGELVDVPELDAPALREAVQQAGRELVDDVPPGDAVIAAWMTLEQAAARVGVVRDPAQTAGELTVQVLDATRADPLAVRELLALYLAARYGSHPVTTGDVERARDALALLADGLQERAASSSEAPAEPVAGESS</sequence>
<keyword evidence="2" id="KW-1133">Transmembrane helix</keyword>
<proteinExistence type="predicted"/>
<gene>
    <name evidence="4" type="ORF">CSO01_35580</name>
</gene>
<evidence type="ECO:0000313" key="5">
    <source>
        <dbReference type="Proteomes" id="UP000321798"/>
    </source>
</evidence>
<name>A0A512PI33_9CELL</name>
<accession>A0A512PI33</accession>
<dbReference type="EMBL" id="BKAL01000016">
    <property type="protein sequence ID" value="GEP70843.1"/>
    <property type="molecule type" value="Genomic_DNA"/>
</dbReference>
<dbReference type="Pfam" id="PF13559">
    <property type="entry name" value="DUF4129"/>
    <property type="match status" value="1"/>
</dbReference>
<feature type="domain" description="Protein-glutamine gamma-glutamyltransferase-like C-terminal" evidence="3">
    <location>
        <begin position="171"/>
        <end position="239"/>
    </location>
</feature>
<dbReference type="RefSeq" id="WP_146954610.1">
    <property type="nucleotide sequence ID" value="NZ_BAABBJ010000010.1"/>
</dbReference>
<dbReference type="OrthoDB" id="5198230at2"/>
<feature type="transmembrane region" description="Helical" evidence="2">
    <location>
        <begin position="31"/>
        <end position="51"/>
    </location>
</feature>
<dbReference type="Proteomes" id="UP000321798">
    <property type="component" value="Unassembled WGS sequence"/>
</dbReference>